<reference evidence="1 2" key="1">
    <citation type="submission" date="2020-09" db="EMBL/GenBank/DDBJ databases">
        <title>Complete, closed and curated genome sequences of Photobacterium damselae subsp. piscicida isolates from Australia indicate localised evolution and additional plasmid-borne pathogenicity mechanisms.</title>
        <authorList>
            <person name="Baseggio L."/>
            <person name="Silayeva O."/>
            <person name="Buller N."/>
            <person name="Landos M."/>
            <person name="Engelstaedter J."/>
            <person name="Barnes A.C."/>
        </authorList>
    </citation>
    <scope>NUCLEOTIDE SEQUENCE [LARGE SCALE GENOMIC DNA]</scope>
    <source>
        <strain evidence="1 2">AS-16-0540-1</strain>
    </source>
</reference>
<organism evidence="1 2">
    <name type="scientific">Photobacterium damsela subsp. piscicida</name>
    <name type="common">Pasteurella piscicida</name>
    <dbReference type="NCBI Taxonomy" id="38294"/>
    <lineage>
        <taxon>Bacteria</taxon>
        <taxon>Pseudomonadati</taxon>
        <taxon>Pseudomonadota</taxon>
        <taxon>Gammaproteobacteria</taxon>
        <taxon>Vibrionales</taxon>
        <taxon>Vibrionaceae</taxon>
        <taxon>Photobacterium</taxon>
    </lineage>
</organism>
<gene>
    <name evidence="1" type="ORF">IC627_15210</name>
</gene>
<proteinExistence type="predicted"/>
<evidence type="ECO:0000313" key="2">
    <source>
        <dbReference type="Proteomes" id="UP000516656"/>
    </source>
</evidence>
<dbReference type="AlphaFoldDB" id="A0A7L8A331"/>
<dbReference type="RefSeq" id="WP_165761751.1">
    <property type="nucleotide sequence ID" value="NZ_AP018045.1"/>
</dbReference>
<dbReference type="EMBL" id="CP061854">
    <property type="protein sequence ID" value="QOD56486.1"/>
    <property type="molecule type" value="Genomic_DNA"/>
</dbReference>
<evidence type="ECO:0000313" key="1">
    <source>
        <dbReference type="EMBL" id="QOD56486.1"/>
    </source>
</evidence>
<sequence length="47" mass="5351">MKVMPVTKGNGLMLVSDLARQTELFNLFVDSKEQAETIIKKWVNAQQ</sequence>
<protein>
    <submittedName>
        <fullName evidence="1">Uncharacterized protein</fullName>
    </submittedName>
</protein>
<dbReference type="Proteomes" id="UP000516656">
    <property type="component" value="Chromosome 1"/>
</dbReference>
<accession>A0A7L8A331</accession>
<name>A0A7L8A331_PHODP</name>